<evidence type="ECO:0000313" key="2">
    <source>
        <dbReference type="EMBL" id="EHL13625.1"/>
    </source>
</evidence>
<sequence>MNDFEDCNDCRNYSYDEDEDEAGCMANFDEDDLTRLQDTDSRAHCPYWCRSDSIKAKQSGNEYDTVKYQAIGHLSIEEIAKKAREKLAKRKEAKNG</sequence>
<dbReference type="AlphaFoldDB" id="G9WSN8"/>
<dbReference type="Proteomes" id="UP000003527">
    <property type="component" value="Unassembled WGS sequence"/>
</dbReference>
<protein>
    <recommendedName>
        <fullName evidence="1">DUF6472 domain-containing protein</fullName>
    </recommendedName>
</protein>
<dbReference type="InterPro" id="IPR045525">
    <property type="entry name" value="DUF6472"/>
</dbReference>
<comment type="caution">
    <text evidence="2">The sequence shown here is derived from an EMBL/GenBank/DDBJ whole genome shotgun (WGS) entry which is preliminary data.</text>
</comment>
<gene>
    <name evidence="2" type="ORF">HMPREF9624_02104</name>
</gene>
<organism evidence="2 3">
    <name type="scientific">Oribacterium asaccharolyticum ACB7</name>
    <dbReference type="NCBI Taxonomy" id="796944"/>
    <lineage>
        <taxon>Bacteria</taxon>
        <taxon>Bacillati</taxon>
        <taxon>Bacillota</taxon>
        <taxon>Clostridia</taxon>
        <taxon>Lachnospirales</taxon>
        <taxon>Lachnospiraceae</taxon>
        <taxon>Oribacterium</taxon>
    </lineage>
</organism>
<name>G9WSN8_9FIRM</name>
<dbReference type="Pfam" id="PF20076">
    <property type="entry name" value="DUF6472"/>
    <property type="match status" value="1"/>
</dbReference>
<dbReference type="PATRIC" id="fig|796944.3.peg.623"/>
<dbReference type="HOGENOM" id="CLU_2424077_0_0_9"/>
<evidence type="ECO:0000259" key="1">
    <source>
        <dbReference type="Pfam" id="PF20076"/>
    </source>
</evidence>
<reference evidence="2 3" key="1">
    <citation type="submission" date="2011-08" db="EMBL/GenBank/DDBJ databases">
        <title>The Genome Sequence of Oribacterium sp. ACB7.</title>
        <authorList>
            <consortium name="The Broad Institute Genome Sequencing Platform"/>
            <person name="Earl A."/>
            <person name="Ward D."/>
            <person name="Feldgarden M."/>
            <person name="Gevers D."/>
            <person name="Sizova M."/>
            <person name="Hazen A."/>
            <person name="Epstein S."/>
            <person name="Young S.K."/>
            <person name="Zeng Q."/>
            <person name="Gargeya S."/>
            <person name="Fitzgerald M."/>
            <person name="Haas B."/>
            <person name="Abouelleil A."/>
            <person name="Alvarado L."/>
            <person name="Arachchi H.M."/>
            <person name="Berlin A."/>
            <person name="Brown A."/>
            <person name="Chapman S.B."/>
            <person name="Chen Z."/>
            <person name="Dunbar C."/>
            <person name="Freedman E."/>
            <person name="Gearin G."/>
            <person name="Gellesch M."/>
            <person name="Goldberg J."/>
            <person name="Griggs A."/>
            <person name="Gujja S."/>
            <person name="Heiman D."/>
            <person name="Howarth C."/>
            <person name="Larson L."/>
            <person name="Lui A."/>
            <person name="MacDonald P.J.P."/>
            <person name="Montmayeur A."/>
            <person name="Murphy C."/>
            <person name="Neiman D."/>
            <person name="Pearson M."/>
            <person name="Priest M."/>
            <person name="Roberts A."/>
            <person name="Saif S."/>
            <person name="Shea T."/>
            <person name="Shenoy N."/>
            <person name="Sisk P."/>
            <person name="Stolte C."/>
            <person name="Sykes S."/>
            <person name="Wortman J."/>
            <person name="Nusbaum C."/>
            <person name="Birren B."/>
        </authorList>
    </citation>
    <scope>NUCLEOTIDE SEQUENCE [LARGE SCALE GENOMIC DNA]</scope>
    <source>
        <strain evidence="2 3">ACB7</strain>
    </source>
</reference>
<evidence type="ECO:0000313" key="3">
    <source>
        <dbReference type="Proteomes" id="UP000003527"/>
    </source>
</evidence>
<proteinExistence type="predicted"/>
<feature type="domain" description="DUF6472" evidence="1">
    <location>
        <begin position="6"/>
        <end position="69"/>
    </location>
</feature>
<dbReference type="EMBL" id="AFZD01000006">
    <property type="protein sequence ID" value="EHL13625.1"/>
    <property type="molecule type" value="Genomic_DNA"/>
</dbReference>
<accession>G9WSN8</accession>
<keyword evidence="3" id="KW-1185">Reference proteome</keyword>
<dbReference type="RefSeq" id="WP_009537758.1">
    <property type="nucleotide sequence ID" value="NZ_JH414506.1"/>
</dbReference>